<dbReference type="RefSeq" id="WP_069121598.1">
    <property type="nucleotide sequence ID" value="NZ_MARB01000004.1"/>
</dbReference>
<evidence type="ECO:0000256" key="6">
    <source>
        <dbReference type="ARBA" id="ARBA00023027"/>
    </source>
</evidence>
<dbReference type="GO" id="GO:0046872">
    <property type="term" value="F:metal ion binding"/>
    <property type="evidence" value="ECO:0007669"/>
    <property type="project" value="UniProtKB-UniRule"/>
</dbReference>
<dbReference type="GO" id="GO:0051287">
    <property type="term" value="F:NAD binding"/>
    <property type="evidence" value="ECO:0007669"/>
    <property type="project" value="UniProtKB-ARBA"/>
</dbReference>
<dbReference type="OrthoDB" id="9774737at2"/>
<evidence type="ECO:0000256" key="2">
    <source>
        <dbReference type="ARBA" id="ARBA00022741"/>
    </source>
</evidence>
<feature type="active site" description="Proton acceptor" evidence="8">
    <location>
        <position position="77"/>
    </location>
</feature>
<evidence type="ECO:0000256" key="5">
    <source>
        <dbReference type="ARBA" id="ARBA00022857"/>
    </source>
</evidence>
<dbReference type="GO" id="GO:0003951">
    <property type="term" value="F:NAD+ kinase activity"/>
    <property type="evidence" value="ECO:0007669"/>
    <property type="project" value="UniProtKB-UniRule"/>
</dbReference>
<dbReference type="GO" id="GO:0005524">
    <property type="term" value="F:ATP binding"/>
    <property type="evidence" value="ECO:0007669"/>
    <property type="project" value="UniProtKB-KW"/>
</dbReference>
<evidence type="ECO:0000256" key="4">
    <source>
        <dbReference type="ARBA" id="ARBA00022840"/>
    </source>
</evidence>
<keyword evidence="6 8" id="KW-0520">NAD</keyword>
<evidence type="ECO:0000256" key="1">
    <source>
        <dbReference type="ARBA" id="ARBA00022679"/>
    </source>
</evidence>
<dbReference type="InterPro" id="IPR016064">
    <property type="entry name" value="NAD/diacylglycerol_kinase_sf"/>
</dbReference>
<feature type="binding site" evidence="8">
    <location>
        <position position="82"/>
    </location>
    <ligand>
        <name>NAD(+)</name>
        <dbReference type="ChEBI" id="CHEBI:57540"/>
    </ligand>
</feature>
<dbReference type="HAMAP" id="MF_00361">
    <property type="entry name" value="NAD_kinase"/>
    <property type="match status" value="1"/>
</dbReference>
<comment type="function">
    <text evidence="8">Involved in the regulation of the intracellular balance of NAD and NADP, and is a key enzyme in the biosynthesis of NADP. Catalyzes specifically the phosphorylation on 2'-hydroxyl of the adenosine moiety of NAD to yield NADP.</text>
</comment>
<keyword evidence="1 8" id="KW-0808">Transferase</keyword>
<dbReference type="Proteomes" id="UP000094769">
    <property type="component" value="Unassembled WGS sequence"/>
</dbReference>
<keyword evidence="4 8" id="KW-0067">ATP-binding</keyword>
<keyword evidence="8" id="KW-0963">Cytoplasm</keyword>
<feature type="binding site" evidence="8">
    <location>
        <position position="179"/>
    </location>
    <ligand>
        <name>NAD(+)</name>
        <dbReference type="ChEBI" id="CHEBI:57540"/>
    </ligand>
</feature>
<dbReference type="Pfam" id="PF01513">
    <property type="entry name" value="NAD_kinase"/>
    <property type="match status" value="1"/>
</dbReference>
<dbReference type="InterPro" id="IPR017437">
    <property type="entry name" value="ATP-NAD_kinase_PpnK-typ_C"/>
</dbReference>
<dbReference type="Pfam" id="PF20143">
    <property type="entry name" value="NAD_kinase_C"/>
    <property type="match status" value="1"/>
</dbReference>
<dbReference type="SUPFAM" id="SSF111331">
    <property type="entry name" value="NAD kinase/diacylglycerol kinase-like"/>
    <property type="match status" value="1"/>
</dbReference>
<dbReference type="AlphaFoldDB" id="A0A7Z0VN51"/>
<dbReference type="FunFam" id="2.60.200.30:FF:000009">
    <property type="entry name" value="Poly(P)/ATP NAD kinase"/>
    <property type="match status" value="1"/>
</dbReference>
<dbReference type="GO" id="GO:0005737">
    <property type="term" value="C:cytoplasm"/>
    <property type="evidence" value="ECO:0007669"/>
    <property type="project" value="UniProtKB-SubCell"/>
</dbReference>
<dbReference type="Gene3D" id="3.40.50.10330">
    <property type="entry name" value="Probable inorganic polyphosphate/atp-NAD kinase, domain 1"/>
    <property type="match status" value="1"/>
</dbReference>
<name>A0A7Z0VN51_9GAMM</name>
<evidence type="ECO:0000256" key="7">
    <source>
        <dbReference type="ARBA" id="ARBA00047925"/>
    </source>
</evidence>
<organism evidence="9 10">
    <name type="scientific">Candidatus Thiodiazotropha endolucinida</name>
    <dbReference type="NCBI Taxonomy" id="1655433"/>
    <lineage>
        <taxon>Bacteria</taxon>
        <taxon>Pseudomonadati</taxon>
        <taxon>Pseudomonadota</taxon>
        <taxon>Gammaproteobacteria</taxon>
        <taxon>Chromatiales</taxon>
        <taxon>Sedimenticolaceae</taxon>
        <taxon>Candidatus Thiodiazotropha</taxon>
    </lineage>
</organism>
<comment type="catalytic activity">
    <reaction evidence="7 8">
        <text>NAD(+) + ATP = ADP + NADP(+) + H(+)</text>
        <dbReference type="Rhea" id="RHEA:18629"/>
        <dbReference type="ChEBI" id="CHEBI:15378"/>
        <dbReference type="ChEBI" id="CHEBI:30616"/>
        <dbReference type="ChEBI" id="CHEBI:57540"/>
        <dbReference type="ChEBI" id="CHEBI:58349"/>
        <dbReference type="ChEBI" id="CHEBI:456216"/>
        <dbReference type="EC" id="2.7.1.23"/>
    </reaction>
</comment>
<feature type="binding site" evidence="8">
    <location>
        <position position="252"/>
    </location>
    <ligand>
        <name>NAD(+)</name>
        <dbReference type="ChEBI" id="CHEBI:57540"/>
    </ligand>
</feature>
<dbReference type="PANTHER" id="PTHR20275">
    <property type="entry name" value="NAD KINASE"/>
    <property type="match status" value="1"/>
</dbReference>
<comment type="similarity">
    <text evidence="8">Belongs to the NAD kinase family.</text>
</comment>
<feature type="binding site" evidence="8">
    <location>
        <position position="162"/>
    </location>
    <ligand>
        <name>NAD(+)</name>
        <dbReference type="ChEBI" id="CHEBI:57540"/>
    </ligand>
</feature>
<accession>A0A7Z0VN51</accession>
<dbReference type="InterPro" id="IPR002504">
    <property type="entry name" value="NADK"/>
</dbReference>
<proteinExistence type="inferred from homology"/>
<dbReference type="InterPro" id="IPR017438">
    <property type="entry name" value="ATP-NAD_kinase_N"/>
</dbReference>
<feature type="binding site" evidence="8">
    <location>
        <position position="181"/>
    </location>
    <ligand>
        <name>NAD(+)</name>
        <dbReference type="ChEBI" id="CHEBI:57540"/>
    </ligand>
</feature>
<evidence type="ECO:0000256" key="3">
    <source>
        <dbReference type="ARBA" id="ARBA00022777"/>
    </source>
</evidence>
<comment type="cofactor">
    <cofactor evidence="8">
        <name>a divalent metal cation</name>
        <dbReference type="ChEBI" id="CHEBI:60240"/>
    </cofactor>
</comment>
<keyword evidence="3 8" id="KW-0418">Kinase</keyword>
<protein>
    <recommendedName>
        <fullName evidence="8">NAD kinase</fullName>
        <ecNumber evidence="8">2.7.1.23</ecNumber>
    </recommendedName>
    <alternativeName>
        <fullName evidence="8">ATP-dependent NAD kinase</fullName>
    </alternativeName>
</protein>
<evidence type="ECO:0000313" key="10">
    <source>
        <dbReference type="Proteomes" id="UP000094769"/>
    </source>
</evidence>
<dbReference type="NCBIfam" id="NF002306">
    <property type="entry name" value="PRK01231.1"/>
    <property type="match status" value="1"/>
</dbReference>
<feature type="binding site" evidence="8">
    <location>
        <begin position="151"/>
        <end position="152"/>
    </location>
    <ligand>
        <name>NAD(+)</name>
        <dbReference type="ChEBI" id="CHEBI:57540"/>
    </ligand>
</feature>
<reference evidence="9 10" key="1">
    <citation type="submission" date="2016-06" db="EMBL/GenBank/DDBJ databases">
        <title>Genome sequence of endosymbiont of Candidatus Endolucinida thiodiazotropha.</title>
        <authorList>
            <person name="Poehlein A."/>
            <person name="Koenig S."/>
            <person name="Heiden S.E."/>
            <person name="Thuermer A."/>
            <person name="Voget S."/>
            <person name="Daniel R."/>
            <person name="Markert S."/>
            <person name="Gros O."/>
            <person name="Schweder T."/>
        </authorList>
    </citation>
    <scope>NUCLEOTIDE SEQUENCE [LARGE SCALE GENOMIC DNA]</scope>
    <source>
        <strain evidence="9 10">COS</strain>
    </source>
</reference>
<evidence type="ECO:0000313" key="9">
    <source>
        <dbReference type="EMBL" id="ODJ88757.1"/>
    </source>
</evidence>
<dbReference type="PANTHER" id="PTHR20275:SF0">
    <property type="entry name" value="NAD KINASE"/>
    <property type="match status" value="1"/>
</dbReference>
<dbReference type="Gene3D" id="2.60.200.30">
    <property type="entry name" value="Probable inorganic polyphosphate/atp-NAD kinase, domain 2"/>
    <property type="match status" value="1"/>
</dbReference>
<evidence type="ECO:0000256" key="8">
    <source>
        <dbReference type="HAMAP-Rule" id="MF_00361"/>
    </source>
</evidence>
<keyword evidence="5 8" id="KW-0521">NADP</keyword>
<comment type="caution">
    <text evidence="8">Lacks conserved residue(s) required for the propagation of feature annotation.</text>
</comment>
<dbReference type="GO" id="GO:0006741">
    <property type="term" value="P:NADP+ biosynthetic process"/>
    <property type="evidence" value="ECO:0007669"/>
    <property type="project" value="UniProtKB-UniRule"/>
</dbReference>
<dbReference type="GO" id="GO:0019674">
    <property type="term" value="P:NAD+ metabolic process"/>
    <property type="evidence" value="ECO:0007669"/>
    <property type="project" value="InterPro"/>
</dbReference>
<dbReference type="EC" id="2.7.1.23" evidence="8"/>
<comment type="caution">
    <text evidence="9">The sequence shown here is derived from an EMBL/GenBank/DDBJ whole genome shotgun (WGS) entry which is preliminary data.</text>
</comment>
<keyword evidence="10" id="KW-1185">Reference proteome</keyword>
<sequence length="301" mass="33335">MSDSRYTRFQKIGLIGKHGDPTVKETLLTLYEFLLSQNKEVIFEEATCRLLKGKPLTSVPQIELASHSDLVIVVGGDGTLLHAARVLASQNIPILGINLGRLGFLVDLSPDQMTAKLEEILNGQYEQECRFLLEVSMGDESSPHQNILAFNDVVLHKWNIARMIEFETYVDDQLVNDQRSDGLIVSTPTGSTAYALSGGGPLLYPTLNAVVMVPICPHTLSNRPIVVDGDSTIEIHLHPAHTEDVQITCDGQATFPAMPGEVIKIRKAVHQVRLIHPQGYDYYSILRAKLGWSENPKNNRC</sequence>
<feature type="binding site" evidence="8">
    <location>
        <begin position="192"/>
        <end position="197"/>
    </location>
    <ligand>
        <name>NAD(+)</name>
        <dbReference type="ChEBI" id="CHEBI:57540"/>
    </ligand>
</feature>
<dbReference type="EMBL" id="MARB01000004">
    <property type="protein sequence ID" value="ODJ88757.1"/>
    <property type="molecule type" value="Genomic_DNA"/>
</dbReference>
<feature type="binding site" evidence="8">
    <location>
        <begin position="77"/>
        <end position="78"/>
    </location>
    <ligand>
        <name>NAD(+)</name>
        <dbReference type="ChEBI" id="CHEBI:57540"/>
    </ligand>
</feature>
<gene>
    <name evidence="9" type="primary">ppnK</name>
    <name evidence="8" type="synonym">nadK</name>
    <name evidence="9" type="ORF">CODIS_08500</name>
</gene>
<comment type="subcellular location">
    <subcellularLocation>
        <location evidence="8">Cytoplasm</location>
    </subcellularLocation>
</comment>
<keyword evidence="2 8" id="KW-0547">Nucleotide-binding</keyword>